<evidence type="ECO:0000313" key="1">
    <source>
        <dbReference type="EMBL" id="KQA23295.1"/>
    </source>
</evidence>
<accession>A0A0Q0PSX8</accession>
<sequence>MKKIFFNVESTTGKCRTFPSLTFDGDLSIKMTSQRRRAPIHKETDSNIKGVDMRFKNVKKTALMLAMFGMDDKLKRRTF</sequence>
<evidence type="ECO:0000313" key="2">
    <source>
        <dbReference type="Proteomes" id="UP000053724"/>
    </source>
</evidence>
<name>A0A0Q0PSX8_VIBMT</name>
<proteinExistence type="predicted"/>
<dbReference type="AlphaFoldDB" id="A0A0Q0PSX8"/>
<comment type="caution">
    <text evidence="1">The sequence shown here is derived from an EMBL/GenBank/DDBJ whole genome shotgun (WGS) entry which is preliminary data.</text>
</comment>
<protein>
    <submittedName>
        <fullName evidence="1">Uncharacterized protein</fullName>
    </submittedName>
</protein>
<dbReference type="Proteomes" id="UP000053724">
    <property type="component" value="Unassembled WGS sequence"/>
</dbReference>
<dbReference type="PATRIC" id="fig|1481663.8.peg.1175"/>
<dbReference type="EMBL" id="LCUF01000013">
    <property type="protein sequence ID" value="KQA23295.1"/>
    <property type="molecule type" value="Genomic_DNA"/>
</dbReference>
<organism evidence="1 2">
    <name type="scientific">Vibrio metoecus</name>
    <dbReference type="NCBI Taxonomy" id="1481663"/>
    <lineage>
        <taxon>Bacteria</taxon>
        <taxon>Pseudomonadati</taxon>
        <taxon>Pseudomonadota</taxon>
        <taxon>Gammaproteobacteria</taxon>
        <taxon>Vibrionales</taxon>
        <taxon>Vibrionaceae</taxon>
        <taxon>Vibrio</taxon>
    </lineage>
</organism>
<gene>
    <name evidence="1" type="ORF">AAY55_11090</name>
</gene>
<reference evidence="1 2" key="1">
    <citation type="journal article" date="2015" name="Genome Biol. Evol.">
        <title>The Dynamics of Genetic Interactions between Vibrio metoecus and Vibrio cholerae, Two Close Relatives Co-Occurring in the Environment.</title>
        <authorList>
            <person name="Orata F.D."/>
            <person name="Kirchberger P.C."/>
            <person name="Meheust R."/>
            <person name="Barlow E.J."/>
            <person name="Tarr C.L."/>
            <person name="Boucher Y."/>
        </authorList>
    </citation>
    <scope>NUCLEOTIDE SEQUENCE [LARGE SCALE GENOMIC DNA]</scope>
    <source>
        <strain evidence="1 2">08-2459</strain>
    </source>
</reference>